<comment type="subcellular location">
    <subcellularLocation>
        <location evidence="1">Cell outer membrane</location>
        <topology evidence="1">Multi-pass membrane protein</topology>
    </subcellularLocation>
</comment>
<name>A0A6N1V9Q8_9HYPH</name>
<accession>A0A6N1V9Q8</accession>
<dbReference type="InterPro" id="IPR005017">
    <property type="entry name" value="OMPP1/FadL/TodX"/>
</dbReference>
<keyword evidence="3" id="KW-1134">Transmembrane beta strand</keyword>
<evidence type="ECO:0000313" key="9">
    <source>
        <dbReference type="EMBL" id="QKV17741.1"/>
    </source>
</evidence>
<keyword evidence="6" id="KW-0472">Membrane</keyword>
<keyword evidence="10" id="KW-1185">Reference proteome</keyword>
<evidence type="ECO:0000256" key="7">
    <source>
        <dbReference type="ARBA" id="ARBA00023237"/>
    </source>
</evidence>
<comment type="similarity">
    <text evidence="2">Belongs to the OmpP1/FadL family.</text>
</comment>
<evidence type="ECO:0000256" key="1">
    <source>
        <dbReference type="ARBA" id="ARBA00004571"/>
    </source>
</evidence>
<keyword evidence="4" id="KW-0812">Transmembrane</keyword>
<dbReference type="Pfam" id="PF03349">
    <property type="entry name" value="Toluene_X"/>
    <property type="match status" value="1"/>
</dbReference>
<keyword evidence="7" id="KW-0998">Cell outer membrane</keyword>
<evidence type="ECO:0000256" key="2">
    <source>
        <dbReference type="ARBA" id="ARBA00008163"/>
    </source>
</evidence>
<keyword evidence="5 8" id="KW-0732">Signal</keyword>
<proteinExistence type="inferred from homology"/>
<feature type="signal peptide" evidence="8">
    <location>
        <begin position="1"/>
        <end position="24"/>
    </location>
</feature>
<evidence type="ECO:0000256" key="8">
    <source>
        <dbReference type="SAM" id="SignalP"/>
    </source>
</evidence>
<sequence length="380" mass="39746">MLKSTKSVVLGLVCATALSGGAMAGGFNRGTADTDILFEDGNFNIHAAAAYVNPTRTYTATGPALGGLVPANSNVGTDYADSYVIPSFAMSLKVTEELRCAATMTDAFGASATTTIPTGATGKVHEAFTVNEKGLTCGYFMPVSKGRIAFIGGIFQETFDYELSVLGGGLAVDLNSEEIGYRVGLAYEIPEIALRAQVMYRSGQRHDATGTTTRLANTGTAYDALPLNAAMPIASGYGYLPQMVDAKFQTGIAPGWLAFGSVRWTNWSVNEQLFLNPGGGYSTNDYFWKDGWTYTAGIGHAFNDQISGAAFVSYDSSVGTGYDLSARTISVGGAVTAKGEFGELSFGGAVSFLGSASDVDGNAVGDDTAFAISANYKVRW</sequence>
<dbReference type="SUPFAM" id="SSF56935">
    <property type="entry name" value="Porins"/>
    <property type="match status" value="1"/>
</dbReference>
<gene>
    <name evidence="9" type="ORF">HTY61_04295</name>
</gene>
<evidence type="ECO:0000256" key="3">
    <source>
        <dbReference type="ARBA" id="ARBA00022452"/>
    </source>
</evidence>
<dbReference type="RefSeq" id="WP_175275638.1">
    <property type="nucleotide sequence ID" value="NZ_CP054836.1"/>
</dbReference>
<dbReference type="KEGG" id="orm:HTY61_04295"/>
<evidence type="ECO:0000256" key="4">
    <source>
        <dbReference type="ARBA" id="ARBA00022692"/>
    </source>
</evidence>
<evidence type="ECO:0000256" key="5">
    <source>
        <dbReference type="ARBA" id="ARBA00022729"/>
    </source>
</evidence>
<reference evidence="9 10" key="1">
    <citation type="submission" date="2020-06" db="EMBL/GenBank/DDBJ databases">
        <title>Oricola thermophila sp. nov. isolated from a tidal sediments.</title>
        <authorList>
            <person name="Kwon K.K."/>
            <person name="Yang S.-H."/>
            <person name="Park M.-J."/>
        </authorList>
    </citation>
    <scope>NUCLEOTIDE SEQUENCE [LARGE SCALE GENOMIC DNA]</scope>
    <source>
        <strain evidence="9 10">MEBiC13590</strain>
    </source>
</reference>
<dbReference type="EMBL" id="CP054836">
    <property type="protein sequence ID" value="QKV17741.1"/>
    <property type="molecule type" value="Genomic_DNA"/>
</dbReference>
<evidence type="ECO:0000313" key="10">
    <source>
        <dbReference type="Proteomes" id="UP000509367"/>
    </source>
</evidence>
<dbReference type="Gene3D" id="2.40.160.60">
    <property type="entry name" value="Outer membrane protein transport protein (OMPP1/FadL/TodX)"/>
    <property type="match status" value="1"/>
</dbReference>
<dbReference type="GO" id="GO:0009279">
    <property type="term" value="C:cell outer membrane"/>
    <property type="evidence" value="ECO:0007669"/>
    <property type="project" value="UniProtKB-SubCell"/>
</dbReference>
<feature type="chain" id="PRO_5026810861" evidence="8">
    <location>
        <begin position="25"/>
        <end position="380"/>
    </location>
</feature>
<evidence type="ECO:0000256" key="6">
    <source>
        <dbReference type="ARBA" id="ARBA00023136"/>
    </source>
</evidence>
<dbReference type="AlphaFoldDB" id="A0A6N1V9Q8"/>
<dbReference type="Proteomes" id="UP000509367">
    <property type="component" value="Chromosome"/>
</dbReference>
<organism evidence="9 10">
    <name type="scientific">Oricola thermophila</name>
    <dbReference type="NCBI Taxonomy" id="2742145"/>
    <lineage>
        <taxon>Bacteria</taxon>
        <taxon>Pseudomonadati</taxon>
        <taxon>Pseudomonadota</taxon>
        <taxon>Alphaproteobacteria</taxon>
        <taxon>Hyphomicrobiales</taxon>
        <taxon>Ahrensiaceae</taxon>
        <taxon>Oricola</taxon>
    </lineage>
</organism>
<protein>
    <submittedName>
        <fullName evidence="9">Aromatic hydrocarbon degradation protein</fullName>
    </submittedName>
</protein>